<evidence type="ECO:0000259" key="16">
    <source>
        <dbReference type="PROSITE" id="PS50109"/>
    </source>
</evidence>
<organism evidence="18 19">
    <name type="scientific">Marinithermofilum abyssi</name>
    <dbReference type="NCBI Taxonomy" id="1571185"/>
    <lineage>
        <taxon>Bacteria</taxon>
        <taxon>Bacillati</taxon>
        <taxon>Bacillota</taxon>
        <taxon>Bacilli</taxon>
        <taxon>Bacillales</taxon>
        <taxon>Thermoactinomycetaceae</taxon>
        <taxon>Marinithermofilum</taxon>
    </lineage>
</organism>
<dbReference type="Pfam" id="PF18698">
    <property type="entry name" value="HisK_sensor"/>
    <property type="match status" value="1"/>
</dbReference>
<keyword evidence="6" id="KW-0597">Phosphoprotein</keyword>
<dbReference type="Pfam" id="PF02518">
    <property type="entry name" value="HATPase_c"/>
    <property type="match status" value="1"/>
</dbReference>
<feature type="domain" description="Histidine kinase" evidence="16">
    <location>
        <begin position="378"/>
        <end position="597"/>
    </location>
</feature>
<evidence type="ECO:0000256" key="11">
    <source>
        <dbReference type="ARBA" id="ARBA00022840"/>
    </source>
</evidence>
<dbReference type="Pfam" id="PF00672">
    <property type="entry name" value="HAMP"/>
    <property type="match status" value="1"/>
</dbReference>
<reference evidence="18" key="1">
    <citation type="journal article" date="2014" name="Int. J. Syst. Evol. Microbiol.">
        <title>Complete genome sequence of Corynebacterium casei LMG S-19264T (=DSM 44701T), isolated from a smear-ripened cheese.</title>
        <authorList>
            <consortium name="US DOE Joint Genome Institute (JGI-PGF)"/>
            <person name="Walter F."/>
            <person name="Albersmeier A."/>
            <person name="Kalinowski J."/>
            <person name="Ruckert C."/>
        </authorList>
    </citation>
    <scope>NUCLEOTIDE SEQUENCE</scope>
    <source>
        <strain evidence="18">CGMCC 1.15179</strain>
    </source>
</reference>
<dbReference type="SUPFAM" id="SSF55874">
    <property type="entry name" value="ATPase domain of HSP90 chaperone/DNA topoisomerase II/histidine kinase"/>
    <property type="match status" value="1"/>
</dbReference>
<name>A0A8J2VHV9_9BACL</name>
<evidence type="ECO:0000256" key="3">
    <source>
        <dbReference type="ARBA" id="ARBA00004651"/>
    </source>
</evidence>
<keyword evidence="11" id="KW-0067">ATP-binding</keyword>
<feature type="domain" description="HAMP" evidence="17">
    <location>
        <begin position="201"/>
        <end position="255"/>
    </location>
</feature>
<evidence type="ECO:0000256" key="12">
    <source>
        <dbReference type="ARBA" id="ARBA00022989"/>
    </source>
</evidence>
<keyword evidence="9" id="KW-0547">Nucleotide-binding</keyword>
<dbReference type="InterPro" id="IPR035965">
    <property type="entry name" value="PAS-like_dom_sf"/>
</dbReference>
<dbReference type="CDD" id="cd00082">
    <property type="entry name" value="HisKA"/>
    <property type="match status" value="1"/>
</dbReference>
<dbReference type="SUPFAM" id="SSF55785">
    <property type="entry name" value="PYP-like sensor domain (PAS domain)"/>
    <property type="match status" value="1"/>
</dbReference>
<evidence type="ECO:0000256" key="9">
    <source>
        <dbReference type="ARBA" id="ARBA00022741"/>
    </source>
</evidence>
<dbReference type="GO" id="GO:0030295">
    <property type="term" value="F:protein kinase activator activity"/>
    <property type="evidence" value="ECO:0007669"/>
    <property type="project" value="TreeGrafter"/>
</dbReference>
<dbReference type="GO" id="GO:0000155">
    <property type="term" value="F:phosphorelay sensor kinase activity"/>
    <property type="evidence" value="ECO:0007669"/>
    <property type="project" value="InterPro"/>
</dbReference>
<dbReference type="PANTHER" id="PTHR42878:SF3">
    <property type="entry name" value="HISTIDINE PROTEIN KINASE SAES"/>
    <property type="match status" value="1"/>
</dbReference>
<evidence type="ECO:0000256" key="10">
    <source>
        <dbReference type="ARBA" id="ARBA00022777"/>
    </source>
</evidence>
<comment type="catalytic activity">
    <reaction evidence="1">
        <text>ATP + protein L-histidine = ADP + protein N-phospho-L-histidine.</text>
        <dbReference type="EC" id="2.7.13.3"/>
    </reaction>
</comment>
<keyword evidence="8 15" id="KW-0812">Transmembrane</keyword>
<evidence type="ECO:0000256" key="15">
    <source>
        <dbReference type="SAM" id="Phobius"/>
    </source>
</evidence>
<sequence length="603" mass="67906">MILRSVVGKLWLTIIGLVTIVLLVLSVFLSEQIMDTYYEAQLNSLEALGQHIQETLQQTGTDQSEYLKTVLKVADLYNTYMIVLGPDGSVEPIGVSPNVPDIPWQDILEQTPIDKVFQGQKQVIRGKVMVGKNWESTFPLFKDEIMMVAYPLKDPDGRVKGAIVLYQTQDQLSEGSIKKLIHYSALIGIVLTTIFAFFLSTRITQPLIQMKRAAEKMAKGQFSTRVPVRSHERDEIGDLALAFNRMAAQLEESIHALSQEKEQLASVLRSMADGVITLNAQGRVIVTNPPADKLLKEWHGDKPEEDSQDLPQPLYEIFTTVIEEEKEQTGDITLQGRTWAFVMAPLYARDQVRGAVTVLRDVTDERRLDKMRKDFVANVSHELRTPISMLQGYSEALLDGIAQTPEEQKEIATVIHDESMRMGRLVHELLDLARMEAGRIRLEPGKVDVVRLCRRILRKFQNIAHEQRVHLEGEIAEPLSKAWWDEDKVEQVLTNLVDNAIRHTPESGQVTLRAAEEPEGFRLEVEDTGSGIPEEDLPFIFERFYKADKARTRGKQGGTGLGLAIVKHLIDAHQGSVSVTSKIGEGTKFVVRLPHKVPEREAE</sequence>
<evidence type="ECO:0000256" key="7">
    <source>
        <dbReference type="ARBA" id="ARBA00022679"/>
    </source>
</evidence>
<dbReference type="PANTHER" id="PTHR42878">
    <property type="entry name" value="TWO-COMPONENT HISTIDINE KINASE"/>
    <property type="match status" value="1"/>
</dbReference>
<comment type="subcellular location">
    <subcellularLocation>
        <location evidence="3">Cell membrane</location>
        <topology evidence="3">Multi-pass membrane protein</topology>
    </subcellularLocation>
    <subcellularLocation>
        <location evidence="2">Membrane raft</location>
        <topology evidence="2">Multi-pass membrane protein</topology>
    </subcellularLocation>
</comment>
<reference evidence="18" key="2">
    <citation type="submission" date="2020-09" db="EMBL/GenBank/DDBJ databases">
        <authorList>
            <person name="Sun Q."/>
            <person name="Zhou Y."/>
        </authorList>
    </citation>
    <scope>NUCLEOTIDE SEQUENCE</scope>
    <source>
        <strain evidence="18">CGMCC 1.15179</strain>
    </source>
</reference>
<dbReference type="InterPro" id="IPR003594">
    <property type="entry name" value="HATPase_dom"/>
</dbReference>
<dbReference type="Gene3D" id="3.30.565.10">
    <property type="entry name" value="Histidine kinase-like ATPase, C-terminal domain"/>
    <property type="match status" value="1"/>
</dbReference>
<comment type="caution">
    <text evidence="18">The sequence shown here is derived from an EMBL/GenBank/DDBJ whole genome shotgun (WGS) entry which is preliminary data.</text>
</comment>
<dbReference type="SMART" id="SM00387">
    <property type="entry name" value="HATPase_c"/>
    <property type="match status" value="1"/>
</dbReference>
<keyword evidence="13" id="KW-0902">Two-component regulatory system</keyword>
<evidence type="ECO:0000256" key="4">
    <source>
        <dbReference type="ARBA" id="ARBA00012438"/>
    </source>
</evidence>
<evidence type="ECO:0000256" key="2">
    <source>
        <dbReference type="ARBA" id="ARBA00004314"/>
    </source>
</evidence>
<evidence type="ECO:0000256" key="5">
    <source>
        <dbReference type="ARBA" id="ARBA00022475"/>
    </source>
</evidence>
<evidence type="ECO:0000259" key="17">
    <source>
        <dbReference type="PROSITE" id="PS50885"/>
    </source>
</evidence>
<dbReference type="Gene3D" id="3.30.450.20">
    <property type="entry name" value="PAS domain"/>
    <property type="match status" value="1"/>
</dbReference>
<dbReference type="GO" id="GO:0005524">
    <property type="term" value="F:ATP binding"/>
    <property type="evidence" value="ECO:0007669"/>
    <property type="project" value="UniProtKB-KW"/>
</dbReference>
<keyword evidence="14 15" id="KW-0472">Membrane</keyword>
<dbReference type="Proteomes" id="UP000625210">
    <property type="component" value="Unassembled WGS sequence"/>
</dbReference>
<feature type="transmembrane region" description="Helical" evidence="15">
    <location>
        <begin position="6"/>
        <end position="29"/>
    </location>
</feature>
<dbReference type="SUPFAM" id="SSF158472">
    <property type="entry name" value="HAMP domain-like"/>
    <property type="match status" value="1"/>
</dbReference>
<dbReference type="InterPro" id="IPR041328">
    <property type="entry name" value="HisK_sensor"/>
</dbReference>
<dbReference type="CDD" id="cd00075">
    <property type="entry name" value="HATPase"/>
    <property type="match status" value="1"/>
</dbReference>
<dbReference type="SMART" id="SM00388">
    <property type="entry name" value="HisKA"/>
    <property type="match status" value="1"/>
</dbReference>
<dbReference type="SUPFAM" id="SSF47384">
    <property type="entry name" value="Homodimeric domain of signal transducing histidine kinase"/>
    <property type="match status" value="1"/>
</dbReference>
<evidence type="ECO:0000313" key="18">
    <source>
        <dbReference type="EMBL" id="GGE11016.1"/>
    </source>
</evidence>
<feature type="transmembrane region" description="Helical" evidence="15">
    <location>
        <begin position="180"/>
        <end position="199"/>
    </location>
</feature>
<keyword evidence="5" id="KW-1003">Cell membrane</keyword>
<dbReference type="InterPro" id="IPR003660">
    <property type="entry name" value="HAMP_dom"/>
</dbReference>
<dbReference type="InterPro" id="IPR013656">
    <property type="entry name" value="PAS_4"/>
</dbReference>
<dbReference type="InterPro" id="IPR050351">
    <property type="entry name" value="BphY/WalK/GraS-like"/>
</dbReference>
<dbReference type="GO" id="GO:0000156">
    <property type="term" value="F:phosphorelay response regulator activity"/>
    <property type="evidence" value="ECO:0007669"/>
    <property type="project" value="TreeGrafter"/>
</dbReference>
<dbReference type="GO" id="GO:0007234">
    <property type="term" value="P:osmosensory signaling via phosphorelay pathway"/>
    <property type="evidence" value="ECO:0007669"/>
    <property type="project" value="TreeGrafter"/>
</dbReference>
<evidence type="ECO:0000256" key="1">
    <source>
        <dbReference type="ARBA" id="ARBA00000085"/>
    </source>
</evidence>
<dbReference type="PROSITE" id="PS50109">
    <property type="entry name" value="HIS_KIN"/>
    <property type="match status" value="1"/>
</dbReference>
<keyword evidence="12 15" id="KW-1133">Transmembrane helix</keyword>
<dbReference type="EMBL" id="BMHQ01000003">
    <property type="protein sequence ID" value="GGE11016.1"/>
    <property type="molecule type" value="Genomic_DNA"/>
</dbReference>
<dbReference type="Pfam" id="PF08448">
    <property type="entry name" value="PAS_4"/>
    <property type="match status" value="1"/>
</dbReference>
<dbReference type="Pfam" id="PF00512">
    <property type="entry name" value="HisKA"/>
    <property type="match status" value="1"/>
</dbReference>
<dbReference type="InterPro" id="IPR036097">
    <property type="entry name" value="HisK_dim/P_sf"/>
</dbReference>
<dbReference type="AlphaFoldDB" id="A0A8J2VHV9"/>
<dbReference type="PRINTS" id="PR00344">
    <property type="entry name" value="BCTRLSENSOR"/>
</dbReference>
<dbReference type="InterPro" id="IPR005467">
    <property type="entry name" value="His_kinase_dom"/>
</dbReference>
<evidence type="ECO:0000256" key="8">
    <source>
        <dbReference type="ARBA" id="ARBA00022692"/>
    </source>
</evidence>
<gene>
    <name evidence="18" type="primary">resE</name>
    <name evidence="18" type="ORF">GCM10011571_10430</name>
</gene>
<dbReference type="FunFam" id="3.30.565.10:FF:000023">
    <property type="entry name" value="PAS domain-containing sensor histidine kinase"/>
    <property type="match status" value="1"/>
</dbReference>
<dbReference type="GO" id="GO:0045121">
    <property type="term" value="C:membrane raft"/>
    <property type="evidence" value="ECO:0007669"/>
    <property type="project" value="UniProtKB-SubCell"/>
</dbReference>
<dbReference type="InterPro" id="IPR004358">
    <property type="entry name" value="Sig_transdc_His_kin-like_C"/>
</dbReference>
<dbReference type="PROSITE" id="PS50885">
    <property type="entry name" value="HAMP"/>
    <property type="match status" value="1"/>
</dbReference>
<dbReference type="Gene3D" id="6.10.340.10">
    <property type="match status" value="1"/>
</dbReference>
<keyword evidence="10 18" id="KW-0418">Kinase</keyword>
<evidence type="ECO:0000256" key="13">
    <source>
        <dbReference type="ARBA" id="ARBA00023012"/>
    </source>
</evidence>
<dbReference type="CDD" id="cd06225">
    <property type="entry name" value="HAMP"/>
    <property type="match status" value="1"/>
</dbReference>
<dbReference type="Gene3D" id="1.10.287.130">
    <property type="match status" value="1"/>
</dbReference>
<accession>A0A8J2VHV9</accession>
<evidence type="ECO:0000313" key="19">
    <source>
        <dbReference type="Proteomes" id="UP000625210"/>
    </source>
</evidence>
<protein>
    <recommendedName>
        <fullName evidence="4">histidine kinase</fullName>
        <ecNumber evidence="4">2.7.13.3</ecNumber>
    </recommendedName>
</protein>
<dbReference type="GO" id="GO:0005886">
    <property type="term" value="C:plasma membrane"/>
    <property type="evidence" value="ECO:0007669"/>
    <property type="project" value="UniProtKB-SubCell"/>
</dbReference>
<evidence type="ECO:0000256" key="14">
    <source>
        <dbReference type="ARBA" id="ARBA00023136"/>
    </source>
</evidence>
<dbReference type="InterPro" id="IPR036890">
    <property type="entry name" value="HATPase_C_sf"/>
</dbReference>
<keyword evidence="19" id="KW-1185">Reference proteome</keyword>
<dbReference type="SMART" id="SM00304">
    <property type="entry name" value="HAMP"/>
    <property type="match status" value="1"/>
</dbReference>
<evidence type="ECO:0000256" key="6">
    <source>
        <dbReference type="ARBA" id="ARBA00022553"/>
    </source>
</evidence>
<dbReference type="RefSeq" id="WP_188646850.1">
    <property type="nucleotide sequence ID" value="NZ_BMHQ01000003.1"/>
</dbReference>
<dbReference type="EC" id="2.7.13.3" evidence="4"/>
<dbReference type="InterPro" id="IPR003661">
    <property type="entry name" value="HisK_dim/P_dom"/>
</dbReference>
<keyword evidence="7" id="KW-0808">Transferase</keyword>
<proteinExistence type="predicted"/>
<dbReference type="FunFam" id="1.10.287.130:FF:000001">
    <property type="entry name" value="Two-component sensor histidine kinase"/>
    <property type="match status" value="1"/>
</dbReference>